<dbReference type="EMBL" id="CP018632">
    <property type="protein sequence ID" value="ASJ73944.1"/>
    <property type="molecule type" value="Genomic_DNA"/>
</dbReference>
<evidence type="ECO:0000313" key="1">
    <source>
        <dbReference type="EMBL" id="ASJ73944.1"/>
    </source>
</evidence>
<name>A0A2Z2P2M0_9GAMM</name>
<evidence type="ECO:0000313" key="2">
    <source>
        <dbReference type="Proteomes" id="UP000250079"/>
    </source>
</evidence>
<dbReference type="RefSeq" id="WP_088919052.1">
    <property type="nucleotide sequence ID" value="NZ_CP018632.1"/>
</dbReference>
<dbReference type="Gene3D" id="3.30.1150.10">
    <property type="match status" value="1"/>
</dbReference>
<proteinExistence type="predicted"/>
<evidence type="ECO:0008006" key="3">
    <source>
        <dbReference type="Google" id="ProtNLM"/>
    </source>
</evidence>
<organism evidence="1 2">
    <name type="scientific">Granulosicoccus antarcticus IMCC3135</name>
    <dbReference type="NCBI Taxonomy" id="1192854"/>
    <lineage>
        <taxon>Bacteria</taxon>
        <taxon>Pseudomonadati</taxon>
        <taxon>Pseudomonadota</taxon>
        <taxon>Gammaproteobacteria</taxon>
        <taxon>Chromatiales</taxon>
        <taxon>Granulosicoccaceae</taxon>
        <taxon>Granulosicoccus</taxon>
    </lineage>
</organism>
<dbReference type="PROSITE" id="PS51257">
    <property type="entry name" value="PROKAR_LIPOPROTEIN"/>
    <property type="match status" value="1"/>
</dbReference>
<gene>
    <name evidence="1" type="ORF">IMCC3135_19325</name>
</gene>
<accession>A0A2Z2P2M0</accession>
<dbReference type="OrthoDB" id="9779830at2"/>
<dbReference type="Proteomes" id="UP000250079">
    <property type="component" value="Chromosome"/>
</dbReference>
<sequence length="114" mass="12531">MKYISFLILLTLGGCALGDKPIMTHEGYVKALDRQVSRNMYLPEGSSKSYDCRIKVSQDQEGNVISSEYGLCEADDALIAAFDKAIMDASPLPLPDDMALFDSEIVLRFCPGCE</sequence>
<dbReference type="SUPFAM" id="SSF74653">
    <property type="entry name" value="TolA/TonB C-terminal domain"/>
    <property type="match status" value="1"/>
</dbReference>
<keyword evidence="2" id="KW-1185">Reference proteome</keyword>
<dbReference type="KEGG" id="gai:IMCC3135_19325"/>
<dbReference type="AlphaFoldDB" id="A0A2Z2P2M0"/>
<protein>
    <recommendedName>
        <fullName evidence="3">TonB C-terminal domain-containing protein</fullName>
    </recommendedName>
</protein>
<reference evidence="1 2" key="1">
    <citation type="submission" date="2016-12" db="EMBL/GenBank/DDBJ databases">
        <authorList>
            <person name="Song W.-J."/>
            <person name="Kurnit D.M."/>
        </authorList>
    </citation>
    <scope>NUCLEOTIDE SEQUENCE [LARGE SCALE GENOMIC DNA]</scope>
    <source>
        <strain evidence="1 2">IMCC3135</strain>
    </source>
</reference>